<keyword evidence="1" id="KW-0472">Membrane</keyword>
<feature type="domain" description="DUF4232" evidence="2">
    <location>
        <begin position="253"/>
        <end position="382"/>
    </location>
</feature>
<protein>
    <submittedName>
        <fullName evidence="3">DUF4232 domain-containing protein</fullName>
    </submittedName>
</protein>
<dbReference type="Proteomes" id="UP000678243">
    <property type="component" value="Unassembled WGS sequence"/>
</dbReference>
<proteinExistence type="predicted"/>
<keyword evidence="4" id="KW-1185">Reference proteome</keyword>
<evidence type="ECO:0000256" key="1">
    <source>
        <dbReference type="SAM" id="Phobius"/>
    </source>
</evidence>
<reference evidence="3 4" key="1">
    <citation type="submission" date="2021-04" db="EMBL/GenBank/DDBJ databases">
        <title>Whole genome analysis of root endophytic bacterium Microbacterium paraoxydans ku-mp colonizing RP-bio226 rice variety.</title>
        <authorList>
            <person name="Ulaganathan K."/>
            <person name="Latha B."/>
        </authorList>
    </citation>
    <scope>NUCLEOTIDE SEQUENCE [LARGE SCALE GENOMIC DNA]</scope>
    <source>
        <strain evidence="4">ku-mp</strain>
    </source>
</reference>
<dbReference type="InterPro" id="IPR025326">
    <property type="entry name" value="DUF4232"/>
</dbReference>
<keyword evidence="1" id="KW-0812">Transmembrane</keyword>
<evidence type="ECO:0000259" key="2">
    <source>
        <dbReference type="Pfam" id="PF14016"/>
    </source>
</evidence>
<feature type="transmembrane region" description="Helical" evidence="1">
    <location>
        <begin position="75"/>
        <end position="95"/>
    </location>
</feature>
<dbReference type="EMBL" id="JAGTUK010000003">
    <property type="protein sequence ID" value="MBS0024916.1"/>
    <property type="molecule type" value="Genomic_DNA"/>
</dbReference>
<feature type="transmembrane region" description="Helical" evidence="1">
    <location>
        <begin position="180"/>
        <end position="201"/>
    </location>
</feature>
<feature type="transmembrane region" description="Helical" evidence="1">
    <location>
        <begin position="27"/>
        <end position="47"/>
    </location>
</feature>
<accession>A0ABS5IPR7</accession>
<keyword evidence="1" id="KW-1133">Transmembrane helix</keyword>
<feature type="transmembrane region" description="Helical" evidence="1">
    <location>
        <begin position="107"/>
        <end position="131"/>
    </location>
</feature>
<name>A0ABS5IPR7_9MICO</name>
<sequence length="392" mass="40734">MTSAPPSAAPQLDEPERRWTARLPRSIAAGLILAGLWVLAGGAARLFGADVVVTRLLSFVGIGPVQANTWSLPGVWTPLMLVLVAAVLTTVTCVVADRVAPNGRMFWALWCGAVLAGTVLGLCFDGIRAISYLQDFGVRGLSVPVVETAPVTTYWAVMSGWIPALLLGHDRVGTRRPVPARLALLSALVSIVLLIIGGGFADEARQQDIIRENAAQQSTTDDTGALIDPNAVGDPVAETAPGVDPPALDAEACTKDRATLILGTADGATGHRAQLIHLVNVSDQPCVIEGYPDIAFADQNGHALDVDVQPGSSFMATDEGSARITVPAQGQVTAVLGWDANSTEGALVARQLYAAPLPGLERGSWPVVLDITAGSTVEVTAWKLDPSAGAAP</sequence>
<gene>
    <name evidence="3" type="ORF">KE274_12450</name>
</gene>
<evidence type="ECO:0000313" key="3">
    <source>
        <dbReference type="EMBL" id="MBS0024916.1"/>
    </source>
</evidence>
<feature type="transmembrane region" description="Helical" evidence="1">
    <location>
        <begin position="151"/>
        <end position="168"/>
    </location>
</feature>
<comment type="caution">
    <text evidence="3">The sequence shown here is derived from an EMBL/GenBank/DDBJ whole genome shotgun (WGS) entry which is preliminary data.</text>
</comment>
<organism evidence="3 4">
    <name type="scientific">Microbacterium paraoxydans</name>
    <dbReference type="NCBI Taxonomy" id="199592"/>
    <lineage>
        <taxon>Bacteria</taxon>
        <taxon>Bacillati</taxon>
        <taxon>Actinomycetota</taxon>
        <taxon>Actinomycetes</taxon>
        <taxon>Micrococcales</taxon>
        <taxon>Microbacteriaceae</taxon>
        <taxon>Microbacterium</taxon>
    </lineage>
</organism>
<dbReference type="Pfam" id="PF14016">
    <property type="entry name" value="DUF4232"/>
    <property type="match status" value="1"/>
</dbReference>
<evidence type="ECO:0000313" key="4">
    <source>
        <dbReference type="Proteomes" id="UP000678243"/>
    </source>
</evidence>
<dbReference type="RefSeq" id="WP_211544185.1">
    <property type="nucleotide sequence ID" value="NZ_JAGTUK010000003.1"/>
</dbReference>